<dbReference type="Proteomes" id="UP000019426">
    <property type="component" value="Chromosome M2/40_rep1"/>
</dbReference>
<dbReference type="RefSeq" id="WP_044035908.1">
    <property type="nucleotide sequence ID" value="NZ_HG917868.1"/>
</dbReference>
<dbReference type="KEGG" id="clt:CM240_0292"/>
<dbReference type="PATRIC" id="fig|1216932.3.peg.272"/>
<evidence type="ECO:0000313" key="1">
    <source>
        <dbReference type="EMBL" id="CDM67459.1"/>
    </source>
</evidence>
<accession>W6RV30</accession>
<sequence length="76" mass="8462">MDNQNMKPNMDNIKNDLKKFTSDIAEDAKSATHSTASAMSNLGHTIKNDAKKFGSEISTDAQEMINKAQQYIKKNN</sequence>
<protein>
    <submittedName>
        <fullName evidence="1">Uncharacterized protein</fullName>
    </submittedName>
</protein>
<evidence type="ECO:0000313" key="2">
    <source>
        <dbReference type="Proteomes" id="UP000019426"/>
    </source>
</evidence>
<dbReference type="EMBL" id="HG917868">
    <property type="protein sequence ID" value="CDM67459.1"/>
    <property type="molecule type" value="Genomic_DNA"/>
</dbReference>
<dbReference type="AlphaFoldDB" id="W6RV30"/>
<name>W6RV30_9CLOT</name>
<gene>
    <name evidence="1" type="ORF">CM240_0292</name>
</gene>
<reference evidence="1 2" key="1">
    <citation type="submission" date="2013-11" db="EMBL/GenBank/DDBJ databases">
        <title>Complete genome sequence of Clostridum sp. M2/40.</title>
        <authorList>
            <person name="Wibberg D."/>
            <person name="Puehler A."/>
            <person name="Schlueter A."/>
        </authorList>
    </citation>
    <scope>NUCLEOTIDE SEQUENCE [LARGE SCALE GENOMIC DNA]</scope>
    <source>
        <strain evidence="2">M2/40</strain>
    </source>
</reference>
<proteinExistence type="predicted"/>
<keyword evidence="2" id="KW-1185">Reference proteome</keyword>
<dbReference type="HOGENOM" id="CLU_2648052_0_0_9"/>
<organism evidence="1 2">
    <name type="scientific">Clostridium bornimense</name>
    <dbReference type="NCBI Taxonomy" id="1216932"/>
    <lineage>
        <taxon>Bacteria</taxon>
        <taxon>Bacillati</taxon>
        <taxon>Bacillota</taxon>
        <taxon>Clostridia</taxon>
        <taxon>Eubacteriales</taxon>
        <taxon>Clostridiaceae</taxon>
        <taxon>Clostridium</taxon>
    </lineage>
</organism>